<accession>A0A3E2V7S7</accession>
<reference evidence="1 2" key="1">
    <citation type="submission" date="2018-08" db="EMBL/GenBank/DDBJ databases">
        <title>A genome reference for cultivated species of the human gut microbiota.</title>
        <authorList>
            <person name="Zou Y."/>
            <person name="Xue W."/>
            <person name="Luo G."/>
        </authorList>
    </citation>
    <scope>NUCLEOTIDE SEQUENCE [LARGE SCALE GENOMIC DNA]</scope>
    <source>
        <strain evidence="1 2">AM42-11AC</strain>
    </source>
</reference>
<evidence type="ECO:0000313" key="2">
    <source>
        <dbReference type="Proteomes" id="UP000261079"/>
    </source>
</evidence>
<dbReference type="AlphaFoldDB" id="A0A3E2V7S7"/>
<dbReference type="EMBL" id="QVEZ01000002">
    <property type="protein sequence ID" value="RGC06595.1"/>
    <property type="molecule type" value="Genomic_DNA"/>
</dbReference>
<name>A0A3E2V7S7_9FIRM</name>
<dbReference type="Proteomes" id="UP000261079">
    <property type="component" value="Unassembled WGS sequence"/>
</dbReference>
<sequence length="65" mass="7740">MRPTAKSTDFTKKKELWKVFRKHRKELFAYTVRGEGEDEEEATISLLAYENHCKKSAIYVTLEMR</sequence>
<protein>
    <submittedName>
        <fullName evidence="1">Uncharacterized protein</fullName>
    </submittedName>
</protein>
<evidence type="ECO:0000313" key="1">
    <source>
        <dbReference type="EMBL" id="RGC06595.1"/>
    </source>
</evidence>
<gene>
    <name evidence="1" type="ORF">DW905_04815</name>
</gene>
<proteinExistence type="predicted"/>
<comment type="caution">
    <text evidence="1">The sequence shown here is derived from an EMBL/GenBank/DDBJ whole genome shotgun (WGS) entry which is preliminary data.</text>
</comment>
<organism evidence="1 2">
    <name type="scientific">Faecalibacterium prausnitzii</name>
    <dbReference type="NCBI Taxonomy" id="853"/>
    <lineage>
        <taxon>Bacteria</taxon>
        <taxon>Bacillati</taxon>
        <taxon>Bacillota</taxon>
        <taxon>Clostridia</taxon>
        <taxon>Eubacteriales</taxon>
        <taxon>Oscillospiraceae</taxon>
        <taxon>Faecalibacterium</taxon>
    </lineage>
</organism>